<keyword evidence="9" id="KW-1185">Reference proteome</keyword>
<evidence type="ECO:0000256" key="2">
    <source>
        <dbReference type="ARBA" id="ARBA00020364"/>
    </source>
</evidence>
<name>A0A443RQM7_9ACAR</name>
<protein>
    <recommendedName>
        <fullName evidence="2">RNA-binding region-containing protein 3</fullName>
    </recommendedName>
</protein>
<dbReference type="InterPro" id="IPR045164">
    <property type="entry name" value="RBM41/RNPC3"/>
</dbReference>
<dbReference type="SUPFAM" id="SSF54928">
    <property type="entry name" value="RNA-binding domain, RBD"/>
    <property type="match status" value="1"/>
</dbReference>
<dbReference type="STRING" id="1965070.A0A443RQM7"/>
<dbReference type="OrthoDB" id="448399at2759"/>
<proteinExistence type="predicted"/>
<evidence type="ECO:0000256" key="1">
    <source>
        <dbReference type="ARBA" id="ARBA00004123"/>
    </source>
</evidence>
<evidence type="ECO:0000313" key="8">
    <source>
        <dbReference type="EMBL" id="RWS17547.1"/>
    </source>
</evidence>
<dbReference type="CDD" id="cd12239">
    <property type="entry name" value="RRM2_RBM40_like"/>
    <property type="match status" value="1"/>
</dbReference>
<dbReference type="GO" id="GO:0000398">
    <property type="term" value="P:mRNA splicing, via spliceosome"/>
    <property type="evidence" value="ECO:0007669"/>
    <property type="project" value="TreeGrafter"/>
</dbReference>
<keyword evidence="4 6" id="KW-0694">RNA-binding</keyword>
<dbReference type="Gene3D" id="6.10.250.610">
    <property type="match status" value="1"/>
</dbReference>
<evidence type="ECO:0000259" key="7">
    <source>
        <dbReference type="PROSITE" id="PS50102"/>
    </source>
</evidence>
<gene>
    <name evidence="8" type="ORF">B4U79_13710</name>
</gene>
<accession>A0A443RQM7</accession>
<dbReference type="AlphaFoldDB" id="A0A443RQM7"/>
<dbReference type="PANTHER" id="PTHR16105">
    <property type="entry name" value="RNA-BINDING REGION-CONTAINING PROTEIN 3"/>
    <property type="match status" value="1"/>
</dbReference>
<comment type="caution">
    <text evidence="8">The sequence shown here is derived from an EMBL/GenBank/DDBJ whole genome shotgun (WGS) entry which is preliminary data.</text>
</comment>
<dbReference type="EMBL" id="NCKU01000061">
    <property type="protein sequence ID" value="RWS17547.1"/>
    <property type="molecule type" value="Genomic_DNA"/>
</dbReference>
<evidence type="ECO:0000256" key="5">
    <source>
        <dbReference type="ARBA" id="ARBA00023242"/>
    </source>
</evidence>
<dbReference type="InterPro" id="IPR012677">
    <property type="entry name" value="Nucleotide-bd_a/b_plait_sf"/>
</dbReference>
<dbReference type="SMART" id="SM00360">
    <property type="entry name" value="RRM"/>
    <property type="match status" value="2"/>
</dbReference>
<dbReference type="Pfam" id="PF00076">
    <property type="entry name" value="RRM_1"/>
    <property type="match status" value="1"/>
</dbReference>
<dbReference type="GO" id="GO:0097157">
    <property type="term" value="F:pre-mRNA intronic binding"/>
    <property type="evidence" value="ECO:0007669"/>
    <property type="project" value="TreeGrafter"/>
</dbReference>
<dbReference type="InterPro" id="IPR000504">
    <property type="entry name" value="RRM_dom"/>
</dbReference>
<evidence type="ECO:0000256" key="3">
    <source>
        <dbReference type="ARBA" id="ARBA00022737"/>
    </source>
</evidence>
<dbReference type="Gene3D" id="3.30.70.330">
    <property type="match status" value="2"/>
</dbReference>
<dbReference type="PANTHER" id="PTHR16105:SF0">
    <property type="entry name" value="RNA-BINDING REGION-CONTAINING PROTEIN 3"/>
    <property type="match status" value="1"/>
</dbReference>
<dbReference type="PROSITE" id="PS50102">
    <property type="entry name" value="RRM"/>
    <property type="match status" value="2"/>
</dbReference>
<dbReference type="GO" id="GO:0005689">
    <property type="term" value="C:U12-type spliceosomal complex"/>
    <property type="evidence" value="ECO:0007669"/>
    <property type="project" value="TreeGrafter"/>
</dbReference>
<reference evidence="8 9" key="1">
    <citation type="journal article" date="2018" name="Gigascience">
        <title>Genomes of trombidid mites reveal novel predicted allergens and laterally-transferred genes associated with secondary metabolism.</title>
        <authorList>
            <person name="Dong X."/>
            <person name="Chaisiri K."/>
            <person name="Xia D."/>
            <person name="Armstrong S.D."/>
            <person name="Fang Y."/>
            <person name="Donnelly M.J."/>
            <person name="Kadowaki T."/>
            <person name="McGarry J.W."/>
            <person name="Darby A.C."/>
            <person name="Makepeace B.L."/>
        </authorList>
    </citation>
    <scope>NUCLEOTIDE SEQUENCE [LARGE SCALE GENOMIC DNA]</scope>
    <source>
        <strain evidence="8">UoL-WK</strain>
    </source>
</reference>
<keyword evidence="5" id="KW-0539">Nucleus</keyword>
<evidence type="ECO:0000256" key="6">
    <source>
        <dbReference type="PROSITE-ProRule" id="PRU00176"/>
    </source>
</evidence>
<dbReference type="FunFam" id="3.30.70.330:FF:000207">
    <property type="entry name" value="RNA-binding region (RNP1, RRM)-containing 3"/>
    <property type="match status" value="1"/>
</dbReference>
<feature type="domain" description="RRM" evidence="7">
    <location>
        <begin position="8"/>
        <end position="83"/>
    </location>
</feature>
<evidence type="ECO:0000256" key="4">
    <source>
        <dbReference type="ARBA" id="ARBA00022884"/>
    </source>
</evidence>
<keyword evidence="3" id="KW-0677">Repeat</keyword>
<sequence length="401" mass="46221">MRDERTKRMLFVRRFSSQLSLAERRQLLYHFGAASVHCFPDCGKLKYCAFATFETVAAASAALRQLHQLEVCGSILSVEYAKKTHFIPSHDESVPKFLYENRDNNDDFGKRLKQEWNQLHFISPALGLNYPFSPLLKYKYPPANEATVANISKALLHNPRFYTQVLHLMNKMNLPPPFEENKVSEVSFSEPDRDINAVAIRKKLSTGLIGSKEFKISKTERKKVPKIRSDQIFENVDTQKKNITIVVKDSLTSCDEKTSSIEVGNFGKIEPIKKDSLTPPKDNTDIDNFISDEELRKGRLSPSEFKNYPVFKNYESGKPSCRLYIKNLSKKVDTKDLKRIFGKFINWESEFEQRMFDILLLTKGRMKEQAFISFPSEEIAKKALQETNGFKLKDKYLVVVS</sequence>
<feature type="domain" description="RRM" evidence="7">
    <location>
        <begin position="321"/>
        <end position="401"/>
    </location>
</feature>
<comment type="subcellular location">
    <subcellularLocation>
        <location evidence="1">Nucleus</location>
    </subcellularLocation>
</comment>
<dbReference type="GO" id="GO:0030626">
    <property type="term" value="F:U12 snRNA binding"/>
    <property type="evidence" value="ECO:0007669"/>
    <property type="project" value="TreeGrafter"/>
</dbReference>
<evidence type="ECO:0000313" key="9">
    <source>
        <dbReference type="Proteomes" id="UP000285301"/>
    </source>
</evidence>
<dbReference type="Proteomes" id="UP000285301">
    <property type="component" value="Unassembled WGS sequence"/>
</dbReference>
<organism evidence="8 9">
    <name type="scientific">Dinothrombium tinctorium</name>
    <dbReference type="NCBI Taxonomy" id="1965070"/>
    <lineage>
        <taxon>Eukaryota</taxon>
        <taxon>Metazoa</taxon>
        <taxon>Ecdysozoa</taxon>
        <taxon>Arthropoda</taxon>
        <taxon>Chelicerata</taxon>
        <taxon>Arachnida</taxon>
        <taxon>Acari</taxon>
        <taxon>Acariformes</taxon>
        <taxon>Trombidiformes</taxon>
        <taxon>Prostigmata</taxon>
        <taxon>Anystina</taxon>
        <taxon>Parasitengona</taxon>
        <taxon>Trombidioidea</taxon>
        <taxon>Trombidiidae</taxon>
        <taxon>Dinothrombium</taxon>
    </lineage>
</organism>
<dbReference type="InterPro" id="IPR035979">
    <property type="entry name" value="RBD_domain_sf"/>
</dbReference>